<dbReference type="EMBL" id="KZ805318">
    <property type="protein sequence ID" value="PVI04765.1"/>
    <property type="molecule type" value="Genomic_DNA"/>
</dbReference>
<feature type="compositionally biased region" description="Polar residues" evidence="1">
    <location>
        <begin position="133"/>
        <end position="146"/>
    </location>
</feature>
<feature type="compositionally biased region" description="Polar residues" evidence="1">
    <location>
        <begin position="761"/>
        <end position="773"/>
    </location>
</feature>
<feature type="region of interest" description="Disordered" evidence="1">
    <location>
        <begin position="507"/>
        <end position="599"/>
    </location>
</feature>
<feature type="region of interest" description="Disordered" evidence="1">
    <location>
        <begin position="90"/>
        <end position="177"/>
    </location>
</feature>
<feature type="region of interest" description="Disordered" evidence="1">
    <location>
        <begin position="635"/>
        <end position="682"/>
    </location>
</feature>
<dbReference type="Proteomes" id="UP000244855">
    <property type="component" value="Unassembled WGS sequence"/>
</dbReference>
<feature type="region of interest" description="Disordered" evidence="1">
    <location>
        <begin position="760"/>
        <end position="797"/>
    </location>
</feature>
<keyword evidence="3" id="KW-1185">Reference proteome</keyword>
<reference evidence="2 3" key="1">
    <citation type="journal article" date="2018" name="Sci. Rep.">
        <title>Comparative genomics provides insights into the lifestyle and reveals functional heterogeneity of dark septate endophytic fungi.</title>
        <authorList>
            <person name="Knapp D.G."/>
            <person name="Nemeth J.B."/>
            <person name="Barry K."/>
            <person name="Hainaut M."/>
            <person name="Henrissat B."/>
            <person name="Johnson J."/>
            <person name="Kuo A."/>
            <person name="Lim J.H.P."/>
            <person name="Lipzen A."/>
            <person name="Nolan M."/>
            <person name="Ohm R.A."/>
            <person name="Tamas L."/>
            <person name="Grigoriev I.V."/>
            <person name="Spatafora J.W."/>
            <person name="Nagy L.G."/>
            <person name="Kovacs G.M."/>
        </authorList>
    </citation>
    <scope>NUCLEOTIDE SEQUENCE [LARGE SCALE GENOMIC DNA]</scope>
    <source>
        <strain evidence="2 3">DSE2036</strain>
    </source>
</reference>
<feature type="compositionally biased region" description="Acidic residues" evidence="1">
    <location>
        <begin position="539"/>
        <end position="558"/>
    </location>
</feature>
<dbReference type="Pfam" id="PF10336">
    <property type="entry name" value="DUF2420"/>
    <property type="match status" value="1"/>
</dbReference>
<protein>
    <submittedName>
        <fullName evidence="2">Uncharacterized protein</fullName>
    </submittedName>
</protein>
<dbReference type="InterPro" id="IPR018822">
    <property type="entry name" value="UPF0646"/>
</dbReference>
<accession>A0A2V1E607</accession>
<feature type="region of interest" description="Disordered" evidence="1">
    <location>
        <begin position="729"/>
        <end position="748"/>
    </location>
</feature>
<proteinExistence type="predicted"/>
<dbReference type="OrthoDB" id="5339076at2759"/>
<gene>
    <name evidence="2" type="ORF">DM02DRAFT_611145</name>
</gene>
<evidence type="ECO:0000313" key="2">
    <source>
        <dbReference type="EMBL" id="PVI04765.1"/>
    </source>
</evidence>
<evidence type="ECO:0000313" key="3">
    <source>
        <dbReference type="Proteomes" id="UP000244855"/>
    </source>
</evidence>
<feature type="region of interest" description="Disordered" evidence="1">
    <location>
        <begin position="435"/>
        <end position="472"/>
    </location>
</feature>
<organism evidence="2 3">
    <name type="scientific">Periconia macrospinosa</name>
    <dbReference type="NCBI Taxonomy" id="97972"/>
    <lineage>
        <taxon>Eukaryota</taxon>
        <taxon>Fungi</taxon>
        <taxon>Dikarya</taxon>
        <taxon>Ascomycota</taxon>
        <taxon>Pezizomycotina</taxon>
        <taxon>Dothideomycetes</taxon>
        <taxon>Pleosporomycetidae</taxon>
        <taxon>Pleosporales</taxon>
        <taxon>Massarineae</taxon>
        <taxon>Periconiaceae</taxon>
        <taxon>Periconia</taxon>
    </lineage>
</organism>
<sequence>MTTTAWATPGFELNPLSDVMDIHSDRGVDVDNVDVDIDFDPSRSPATYGDDLSLKDAVLEGEPGPQTASADQDDFMVDNEDLIEEDTIAYEEDAVIVDEPSANQNEVDHSVDDDLIDYSDDEEDSTPKEDGISKNTDLTSARNDTAASVAESGPTEIGPTSTEIEHTAVDPADEYDESKIDELETTGEPGENWQEAQEAAHQQELSIYADVDSNDAQPEENEYDHEDQGAQKQDNSEDVEYVAHASNDIHSPSGQEIELHPVTINYSGAELWLFKHHDYEDSGDYLVEDTSITNKPISSVLEACRSALGEDVTDDIELGFRLDNFRNIELYQDHSSCAFITLEHIVGLYLQLHAQDGISDPESFYMTLLSRPRVSALFNALNEAASEGIGHVGLEKAIAAGLTSFNARLSHNTAVNSYDWGNEEEHQGHVADVANGNQVEGNGNGEHETHNEHEEEEQYENSAQTHEGGAQESELVEEIIEPTTQDQNSFATDGALSEPENVTLNVADNDDIQPAPATGSPRTEEQAGDNDVQKSPSQQEDDDFVDYSDDEDEGEPQPEDLARQPSSLSSTVQGDDTFPVQEIDQETEGLAVAEHDPEQSNDYHVVVDEEDYAQYADADGGFDAEAYEQYDEQYDELQAPEHTENDDAQEAFQSQSYEDLDTNNYNVGSEEQATGHYDGKTAGVDGNYEAQVTVAGGGSIVGDDELENFDLADATADVTSYDAVGDNAFNDQYSHNDENDGDGQAQVAAVSADVEPVAALSSESLNLSPQGQKRTIDEVGNDVGEATDPSDAKRPRV</sequence>
<feature type="compositionally biased region" description="Acidic residues" evidence="1">
    <location>
        <begin position="113"/>
        <end position="124"/>
    </location>
</feature>
<evidence type="ECO:0000256" key="1">
    <source>
        <dbReference type="SAM" id="MobiDB-lite"/>
    </source>
</evidence>
<feature type="compositionally biased region" description="Polar residues" evidence="1">
    <location>
        <begin position="651"/>
        <end position="672"/>
    </location>
</feature>
<dbReference type="STRING" id="97972.A0A2V1E607"/>
<dbReference type="AlphaFoldDB" id="A0A2V1E607"/>
<name>A0A2V1E607_9PLEO</name>
<feature type="region of interest" description="Disordered" evidence="1">
    <location>
        <begin position="214"/>
        <end position="237"/>
    </location>
</feature>
<feature type="compositionally biased region" description="Polar residues" evidence="1">
    <location>
        <begin position="564"/>
        <end position="574"/>
    </location>
</feature>